<reference evidence="2" key="2">
    <citation type="submission" date="2020-10" db="EMBL/GenBank/DDBJ databases">
        <authorList>
            <consortium name="NCBI Pathogen Detection Project"/>
        </authorList>
    </citation>
    <scope>NUCLEOTIDE SEQUENCE</scope>
    <source>
        <strain evidence="2">Morganella morganii ARLG-3209</strain>
    </source>
</reference>
<organism evidence="2 3">
    <name type="scientific">Morganella morganii</name>
    <name type="common">Proteus morganii</name>
    <dbReference type="NCBI Taxonomy" id="582"/>
    <lineage>
        <taxon>Bacteria</taxon>
        <taxon>Pseudomonadati</taxon>
        <taxon>Pseudomonadota</taxon>
        <taxon>Gammaproteobacteria</taxon>
        <taxon>Enterobacterales</taxon>
        <taxon>Morganellaceae</taxon>
        <taxon>Morganella</taxon>
    </lineage>
</organism>
<reference evidence="2" key="1">
    <citation type="journal article" date="2018" name="Genome Biol.">
        <title>SKESA: strategic k-mer extension for scrupulous assemblies.</title>
        <authorList>
            <person name="Souvorov A."/>
            <person name="Agarwala R."/>
            <person name="Lipman D.J."/>
        </authorList>
    </citation>
    <scope>NUCLEOTIDE SEQUENCE</scope>
    <source>
        <strain evidence="2">Morganella morganii ARLG-3209</strain>
    </source>
</reference>
<evidence type="ECO:0000313" key="1">
    <source>
        <dbReference type="EMBL" id="HAT3807262.1"/>
    </source>
</evidence>
<gene>
    <name evidence="1" type="ORF">I8608_000039</name>
    <name evidence="2" type="ORF">I8608_004102</name>
</gene>
<dbReference type="EMBL" id="DACSWI010000001">
    <property type="protein sequence ID" value="HAT3807262.1"/>
    <property type="molecule type" value="Genomic_DNA"/>
</dbReference>
<comment type="caution">
    <text evidence="2">The sequence shown here is derived from an EMBL/GenBank/DDBJ whole genome shotgun (WGS) entry which is preliminary data.</text>
</comment>
<proteinExistence type="predicted"/>
<protein>
    <submittedName>
        <fullName evidence="2">Uncharacterized protein</fullName>
    </submittedName>
</protein>
<evidence type="ECO:0000313" key="3">
    <source>
        <dbReference type="Proteomes" id="UP000865968"/>
    </source>
</evidence>
<dbReference type="EMBL" id="DACSWI010000038">
    <property type="protein sequence ID" value="HAT3811175.1"/>
    <property type="molecule type" value="Genomic_DNA"/>
</dbReference>
<sequence>MKTLTTDELAQELAGGDSYIRTKGNIVKGLAIKTSLNPEAPEIIVVGKGPRIIANAMLFIRQQQYVPVYVKQAVNSWKYLGEFKADKYVQDIDVIEKHRKHRLASKVDGILFLSPREQFDIKISSPEFPDSETRRKIELAAINLVTTYYQELGYTVTDHQKNNYGYDLFIENKK</sequence>
<dbReference type="AlphaFoldDB" id="A0AAN5ML38"/>
<evidence type="ECO:0000313" key="2">
    <source>
        <dbReference type="EMBL" id="HAT3811175.1"/>
    </source>
</evidence>
<accession>A0AAN5ML38</accession>
<dbReference type="Proteomes" id="UP000865968">
    <property type="component" value="Unassembled WGS sequence"/>
</dbReference>
<name>A0AAN5ML38_MORMO</name>